<feature type="coiled-coil region" evidence="3">
    <location>
        <begin position="51"/>
        <end position="85"/>
    </location>
</feature>
<dbReference type="GO" id="GO:0006887">
    <property type="term" value="P:exocytosis"/>
    <property type="evidence" value="ECO:0007669"/>
    <property type="project" value="TreeGrafter"/>
</dbReference>
<accession>A0A8S1AV40</accession>
<feature type="domain" description="Exocyst complex component Sec10 N-terminal" evidence="4">
    <location>
        <begin position="42"/>
        <end position="153"/>
    </location>
</feature>
<reference evidence="5 6" key="1">
    <citation type="submission" date="2020-04" db="EMBL/GenBank/DDBJ databases">
        <authorList>
            <person name="Wallbank WR R."/>
            <person name="Pardo Diaz C."/>
            <person name="Kozak K."/>
            <person name="Martin S."/>
            <person name="Jiggins C."/>
            <person name="Moest M."/>
            <person name="Warren A I."/>
            <person name="Byers J.R.P. K."/>
            <person name="Montejo-Kovacevich G."/>
            <person name="Yen C E."/>
        </authorList>
    </citation>
    <scope>NUCLEOTIDE SEQUENCE [LARGE SCALE GENOMIC DNA]</scope>
</reference>
<comment type="caution">
    <text evidence="5">The sequence shown here is derived from an EMBL/GenBank/DDBJ whole genome shotgun (WGS) entry which is preliminary data.</text>
</comment>
<dbReference type="InterPro" id="IPR048625">
    <property type="entry name" value="Sec10_N"/>
</dbReference>
<dbReference type="PANTHER" id="PTHR12100">
    <property type="entry name" value="SEC10"/>
    <property type="match status" value="1"/>
</dbReference>
<evidence type="ECO:0000259" key="4">
    <source>
        <dbReference type="Pfam" id="PF20667"/>
    </source>
</evidence>
<dbReference type="PANTHER" id="PTHR12100:SF0">
    <property type="entry name" value="EXOCYST COMPLEX COMPONENT 5"/>
    <property type="match status" value="1"/>
</dbReference>
<proteinExistence type="predicted"/>
<evidence type="ECO:0000256" key="3">
    <source>
        <dbReference type="SAM" id="Coils"/>
    </source>
</evidence>
<evidence type="ECO:0000256" key="2">
    <source>
        <dbReference type="ARBA" id="ARBA00031471"/>
    </source>
</evidence>
<dbReference type="GO" id="GO:0006893">
    <property type="term" value="P:Golgi to plasma membrane transport"/>
    <property type="evidence" value="ECO:0007669"/>
    <property type="project" value="TreeGrafter"/>
</dbReference>
<organism evidence="5 6">
    <name type="scientific">Arctia plantaginis</name>
    <name type="common">Wood tiger moth</name>
    <name type="synonym">Phalaena plantaginis</name>
    <dbReference type="NCBI Taxonomy" id="874455"/>
    <lineage>
        <taxon>Eukaryota</taxon>
        <taxon>Metazoa</taxon>
        <taxon>Ecdysozoa</taxon>
        <taxon>Arthropoda</taxon>
        <taxon>Hexapoda</taxon>
        <taxon>Insecta</taxon>
        <taxon>Pterygota</taxon>
        <taxon>Neoptera</taxon>
        <taxon>Endopterygota</taxon>
        <taxon>Lepidoptera</taxon>
        <taxon>Glossata</taxon>
        <taxon>Ditrysia</taxon>
        <taxon>Noctuoidea</taxon>
        <taxon>Erebidae</taxon>
        <taxon>Arctiinae</taxon>
        <taxon>Arctia</taxon>
    </lineage>
</organism>
<protein>
    <recommendedName>
        <fullName evidence="1">Exocyst complex component 5</fullName>
    </recommendedName>
    <alternativeName>
        <fullName evidence="2">Exocyst complex component Sec10</fullName>
    </alternativeName>
</protein>
<dbReference type="Proteomes" id="UP000494256">
    <property type="component" value="Unassembled WGS sequence"/>
</dbReference>
<name>A0A8S1AV40_ARCPL</name>
<evidence type="ECO:0000313" key="5">
    <source>
        <dbReference type="EMBL" id="CAB3249134.1"/>
    </source>
</evidence>
<dbReference type="InterPro" id="IPR009976">
    <property type="entry name" value="Sec10-like"/>
</dbReference>
<dbReference type="Pfam" id="PF20667">
    <property type="entry name" value="Sec10_N"/>
    <property type="match status" value="1"/>
</dbReference>
<sequence length="186" mass="21465">MMNQYMKELEQDPFDPDEFVERMVRRSMQESRLKDDQFDPEMIHDIFTQAIQDLKVLQERQERKCTRLEQAVQEEEKLYAAKLAEIMDQHTHCVGVFSALDERMSRCGGRALDVGEKLGAARAPRARAAAARDLLSHLSHFLSPGPVLIELFNDPNKLHEAADIIQKLHTIAQELPPDKFEVAKRR</sequence>
<gene>
    <name evidence="5" type="ORF">APLA_LOCUS12700</name>
</gene>
<dbReference type="AlphaFoldDB" id="A0A8S1AV40"/>
<evidence type="ECO:0000256" key="1">
    <source>
        <dbReference type="ARBA" id="ARBA00017524"/>
    </source>
</evidence>
<keyword evidence="3" id="KW-0175">Coiled coil</keyword>
<dbReference type="OrthoDB" id="6931947at2759"/>
<dbReference type="GO" id="GO:0000145">
    <property type="term" value="C:exocyst"/>
    <property type="evidence" value="ECO:0007669"/>
    <property type="project" value="TreeGrafter"/>
</dbReference>
<dbReference type="EMBL" id="CADEBD010000344">
    <property type="protein sequence ID" value="CAB3249134.1"/>
    <property type="molecule type" value="Genomic_DNA"/>
</dbReference>
<evidence type="ECO:0000313" key="6">
    <source>
        <dbReference type="Proteomes" id="UP000494256"/>
    </source>
</evidence>